<dbReference type="RefSeq" id="WP_100590326.1">
    <property type="nucleotide sequence ID" value="NZ_CP015578.1"/>
</dbReference>
<feature type="domain" description="Glycosyltransferase 2-like" evidence="1">
    <location>
        <begin position="5"/>
        <end position="143"/>
    </location>
</feature>
<dbReference type="InterPro" id="IPR001173">
    <property type="entry name" value="Glyco_trans_2-like"/>
</dbReference>
<evidence type="ECO:0000313" key="3">
    <source>
        <dbReference type="Proteomes" id="UP000202031"/>
    </source>
</evidence>
<dbReference type="GeneID" id="46920599"/>
<dbReference type="SUPFAM" id="SSF53756">
    <property type="entry name" value="UDP-Glycosyltransferase/glycogen phosphorylase"/>
    <property type="match status" value="1"/>
</dbReference>
<dbReference type="PANTHER" id="PTHR22916:SF3">
    <property type="entry name" value="UDP-GLCNAC:BETAGAL BETA-1,3-N-ACETYLGLUCOSAMINYLTRANSFERASE-LIKE PROTEIN 1"/>
    <property type="match status" value="1"/>
</dbReference>
<proteinExistence type="predicted"/>
<dbReference type="GO" id="GO:0016758">
    <property type="term" value="F:hexosyltransferase activity"/>
    <property type="evidence" value="ECO:0007669"/>
    <property type="project" value="UniProtKB-ARBA"/>
</dbReference>
<protein>
    <submittedName>
        <fullName evidence="2">Glycosyltransferase, family 2</fullName>
    </submittedName>
</protein>
<dbReference type="CDD" id="cd00761">
    <property type="entry name" value="Glyco_tranf_GTA_type"/>
    <property type="match status" value="1"/>
</dbReference>
<dbReference type="AlphaFoldDB" id="A0A1X9SL14"/>
<accession>A0A1X9SL14</accession>
<gene>
    <name evidence="2" type="ORF">CLAN_0127</name>
</gene>
<evidence type="ECO:0000259" key="1">
    <source>
        <dbReference type="Pfam" id="PF00535"/>
    </source>
</evidence>
<organism evidence="2 3">
    <name type="scientific">Campylobacter lanienae NCTC 13004</name>
    <dbReference type="NCBI Taxonomy" id="1031753"/>
    <lineage>
        <taxon>Bacteria</taxon>
        <taxon>Pseudomonadati</taxon>
        <taxon>Campylobacterota</taxon>
        <taxon>Epsilonproteobacteria</taxon>
        <taxon>Campylobacterales</taxon>
        <taxon>Campylobacteraceae</taxon>
        <taxon>Campylobacter</taxon>
    </lineage>
</organism>
<evidence type="ECO:0000313" key="2">
    <source>
        <dbReference type="EMBL" id="ARQ96904.1"/>
    </source>
</evidence>
<dbReference type="Gene3D" id="3.90.550.10">
    <property type="entry name" value="Spore Coat Polysaccharide Biosynthesis Protein SpsA, Chain A"/>
    <property type="match status" value="1"/>
</dbReference>
<dbReference type="Pfam" id="PF00535">
    <property type="entry name" value="Glycos_transf_2"/>
    <property type="match status" value="1"/>
</dbReference>
<dbReference type="PANTHER" id="PTHR22916">
    <property type="entry name" value="GLYCOSYLTRANSFERASE"/>
    <property type="match status" value="1"/>
</dbReference>
<dbReference type="InterPro" id="IPR029044">
    <property type="entry name" value="Nucleotide-diphossugar_trans"/>
</dbReference>
<dbReference type="KEGG" id="clx:CLAN_0127"/>
<dbReference type="Gene3D" id="3.40.50.12580">
    <property type="match status" value="1"/>
</dbReference>
<sequence length="798" mass="94905">MPKISIILPIYNVELYLKECLDSLINQTLKDIEIICIDDKSTDNSLSILKEYANKDNRIIVLEQEINQGPGVARNRGIDIAKGDYIMFCDPDDWYELNACEICYDKISKGDNDIAFFSLNRYLDDTGELEPNTKRLTHFHKYFDLDSINVDECPEYYLPTMFPFTNIYSKNFLNKYNIRFGSSYSYEDHIFTMSSLLHAKKFIAINNILYNYRIRNNSETSKSSQRYGDLIAANQYSINKIYQYKQDMSNNHINIFLKCRIALTLYWYRHISRSLTKKDKKIFYTEIRNFFIEIKNNFDISNLKDILSKQNYNDFHSMISHPYWHRQIFYVFKRALSYKNHSDGKSRIVNFLGFKWKYHKGFWINYQWIKKLWWVFPTKSSRTDFKKICDQITSAQKLDKDMRELPRIQAKIIKRLRGKKQLKVLFLVSENSKWKAQSLYDEMEKSDKFEPMITINIADYQLKLDVEEQKEIVLQNYQLFKNTHKTVLAYDLDNGKNLDLAIFKADIIFYQQPWGISKIQSYIKTSKESLLCYIPYHAPNYGNKWLDTAQPLFKYLFRYYIANEFYKNIFSAWSGLSNIKATGHTMLDYFLNNQERNEVSKGRYIIYAPHHSISGGRQQIGTFLQNGELILEYAKNHPEITWAFKPHPTLKFKLIQETNWDNQKIEWYYNEWEKIAKCCYDSSYIDLFFDSKALITDCGSFLTEYFCTKKPIIHLISNNCQMHPVPPFKKIIDTFYKVYDNDELISTLDRVILQNDDYKKEERLKALEESKLLESNAAKNIINDLEKSIWGKDNESKL</sequence>
<keyword evidence="2" id="KW-0808">Transferase</keyword>
<dbReference type="InterPro" id="IPR043148">
    <property type="entry name" value="TagF_C"/>
</dbReference>
<reference evidence="3" key="1">
    <citation type="journal article" date="2017" name="Genome Biol. Evol.">
        <title>Comparative Genomic Analysis Identifies a Campylobacter Clade Deficient in Selenium Metabolism.</title>
        <authorList>
            <person name="Miller W.G."/>
            <person name="Yee E."/>
            <person name="Lopes B.S."/>
            <person name="Chapman M.H."/>
            <person name="Huynh S."/>
            <person name="Bono J.L."/>
            <person name="Parker C.T."/>
            <person name="Strachan N.J.C."/>
            <person name="Forbes K.J."/>
        </authorList>
    </citation>
    <scope>NUCLEOTIDE SEQUENCE [LARGE SCALE GENOMIC DNA]</scope>
    <source>
        <strain evidence="3">NCTC 13004</strain>
    </source>
</reference>
<reference evidence="3" key="2">
    <citation type="journal article" date="2017" name="Genome Biol. Evol.">
        <title>Comparative genomic analysis identifies a Campylobacter clade deficient in selenium metabolism.</title>
        <authorList>
            <person name="Miller W.G."/>
            <person name="Yee E."/>
            <person name="Lopes B.S."/>
            <person name="Chapman M.H."/>
            <person name="Huynh S."/>
            <person name="Bono J.L."/>
            <person name="Parker C.T."/>
            <person name="Strachan N.J.C."/>
            <person name="Forbes K.J."/>
        </authorList>
    </citation>
    <scope>NUCLEOTIDE SEQUENCE [LARGE SCALE GENOMIC DNA]</scope>
    <source>
        <strain evidence="3">NCTC 13004</strain>
    </source>
</reference>
<dbReference type="EMBL" id="CP015578">
    <property type="protein sequence ID" value="ARQ96904.1"/>
    <property type="molecule type" value="Genomic_DNA"/>
</dbReference>
<name>A0A1X9SL14_9BACT</name>
<dbReference type="Proteomes" id="UP000202031">
    <property type="component" value="Chromosome"/>
</dbReference>
<dbReference type="SUPFAM" id="SSF53448">
    <property type="entry name" value="Nucleotide-diphospho-sugar transferases"/>
    <property type="match status" value="1"/>
</dbReference>